<comment type="similarity">
    <text evidence="1">Belongs to the ABC transporter superfamily.</text>
</comment>
<evidence type="ECO:0000259" key="5">
    <source>
        <dbReference type="PROSITE" id="PS50893"/>
    </source>
</evidence>
<evidence type="ECO:0000256" key="2">
    <source>
        <dbReference type="ARBA" id="ARBA00022448"/>
    </source>
</evidence>
<dbReference type="PANTHER" id="PTHR24220:SF689">
    <property type="entry name" value="LIPOPROTEIN-RELEASING SYSTEM ATP-BINDING PROTEIN LOLD"/>
    <property type="match status" value="1"/>
</dbReference>
<dbReference type="RefSeq" id="WP_377246321.1">
    <property type="nucleotide sequence ID" value="NZ_JBHLXP010000004.1"/>
</dbReference>
<keyword evidence="4 6" id="KW-0067">ATP-binding</keyword>
<evidence type="ECO:0000256" key="4">
    <source>
        <dbReference type="ARBA" id="ARBA00022840"/>
    </source>
</evidence>
<dbReference type="Pfam" id="PF00005">
    <property type="entry name" value="ABC_tran"/>
    <property type="match status" value="1"/>
</dbReference>
<dbReference type="InterPro" id="IPR017871">
    <property type="entry name" value="ABC_transporter-like_CS"/>
</dbReference>
<dbReference type="Gene3D" id="3.40.50.300">
    <property type="entry name" value="P-loop containing nucleotide triphosphate hydrolases"/>
    <property type="match status" value="1"/>
</dbReference>
<dbReference type="PANTHER" id="PTHR24220">
    <property type="entry name" value="IMPORT ATP-BINDING PROTEIN"/>
    <property type="match status" value="1"/>
</dbReference>
<proteinExistence type="inferred from homology"/>
<reference evidence="6 7" key="1">
    <citation type="submission" date="2024-09" db="EMBL/GenBank/DDBJ databases">
        <authorList>
            <person name="Sun Q."/>
            <person name="Mori K."/>
        </authorList>
    </citation>
    <scope>NUCLEOTIDE SEQUENCE [LARGE SCALE GENOMIC DNA]</scope>
    <source>
        <strain evidence="6 7">KCTC 23315</strain>
    </source>
</reference>
<gene>
    <name evidence="6" type="ORF">ACFFJP_15935</name>
</gene>
<dbReference type="PROSITE" id="PS50893">
    <property type="entry name" value="ABC_TRANSPORTER_2"/>
    <property type="match status" value="1"/>
</dbReference>
<sequence>MLTFQHLSKTYGSGLLQNTALKDVSADISCGEMVALCGPSGSGKSTLLNLLGLLDTPTQGQIWLDQQPVPTDPAALAQLRCRAIGFIFQRYNLLPVLTALENVEYPLQLLGVAKSERRARAMALLEAVGVGQFAGQRPDQLSGGQQQRVAIARALVKAPPLVIADEPTANLDGVSAAQVIDLMQQLGRDANTTFLIASHDPRLYERCSRLLTLKDGVLVENQPQSLNPARRAG</sequence>
<dbReference type="PROSITE" id="PS00211">
    <property type="entry name" value="ABC_TRANSPORTER_1"/>
    <property type="match status" value="1"/>
</dbReference>
<dbReference type="InterPro" id="IPR017911">
    <property type="entry name" value="MacB-like_ATP-bd"/>
</dbReference>
<evidence type="ECO:0000313" key="6">
    <source>
        <dbReference type="EMBL" id="MFC0049790.1"/>
    </source>
</evidence>
<keyword evidence="3" id="KW-0547">Nucleotide-binding</keyword>
<dbReference type="SMART" id="SM00382">
    <property type="entry name" value="AAA"/>
    <property type="match status" value="1"/>
</dbReference>
<dbReference type="GO" id="GO:0005524">
    <property type="term" value="F:ATP binding"/>
    <property type="evidence" value="ECO:0007669"/>
    <property type="project" value="UniProtKB-KW"/>
</dbReference>
<feature type="domain" description="ABC transporter" evidence="5">
    <location>
        <begin position="2"/>
        <end position="232"/>
    </location>
</feature>
<dbReference type="SUPFAM" id="SSF52540">
    <property type="entry name" value="P-loop containing nucleoside triphosphate hydrolases"/>
    <property type="match status" value="1"/>
</dbReference>
<evidence type="ECO:0000256" key="1">
    <source>
        <dbReference type="ARBA" id="ARBA00005417"/>
    </source>
</evidence>
<evidence type="ECO:0000256" key="3">
    <source>
        <dbReference type="ARBA" id="ARBA00022741"/>
    </source>
</evidence>
<dbReference type="InterPro" id="IPR003593">
    <property type="entry name" value="AAA+_ATPase"/>
</dbReference>
<accession>A0ABV6BFZ6</accession>
<name>A0ABV6BFZ6_9GAMM</name>
<comment type="caution">
    <text evidence="6">The sequence shown here is derived from an EMBL/GenBank/DDBJ whole genome shotgun (WGS) entry which is preliminary data.</text>
</comment>
<dbReference type="CDD" id="cd03255">
    <property type="entry name" value="ABC_MJ0796_LolCDE_FtsE"/>
    <property type="match status" value="1"/>
</dbReference>
<dbReference type="InterPro" id="IPR003439">
    <property type="entry name" value="ABC_transporter-like_ATP-bd"/>
</dbReference>
<organism evidence="6 7">
    <name type="scientific">Rheinheimera tilapiae</name>
    <dbReference type="NCBI Taxonomy" id="875043"/>
    <lineage>
        <taxon>Bacteria</taxon>
        <taxon>Pseudomonadati</taxon>
        <taxon>Pseudomonadota</taxon>
        <taxon>Gammaproteobacteria</taxon>
        <taxon>Chromatiales</taxon>
        <taxon>Chromatiaceae</taxon>
        <taxon>Rheinheimera</taxon>
    </lineage>
</organism>
<dbReference type="InterPro" id="IPR015854">
    <property type="entry name" value="ABC_transpr_LolD-like"/>
</dbReference>
<dbReference type="EMBL" id="JBHLXP010000004">
    <property type="protein sequence ID" value="MFC0049790.1"/>
    <property type="molecule type" value="Genomic_DNA"/>
</dbReference>
<evidence type="ECO:0000313" key="7">
    <source>
        <dbReference type="Proteomes" id="UP001589813"/>
    </source>
</evidence>
<dbReference type="InterPro" id="IPR027417">
    <property type="entry name" value="P-loop_NTPase"/>
</dbReference>
<keyword evidence="7" id="KW-1185">Reference proteome</keyword>
<dbReference type="Proteomes" id="UP001589813">
    <property type="component" value="Unassembled WGS sequence"/>
</dbReference>
<keyword evidence="2" id="KW-0813">Transport</keyword>
<protein>
    <submittedName>
        <fullName evidence="6">ABC transporter ATP-binding protein</fullName>
    </submittedName>
</protein>